<dbReference type="InterPro" id="IPR006357">
    <property type="entry name" value="HAD-SF_hydro_IIA"/>
</dbReference>
<dbReference type="STRING" id="35722.A0A0B7MU72"/>
<proteinExistence type="predicted"/>
<dbReference type="Proteomes" id="UP000054107">
    <property type="component" value="Unassembled WGS sequence"/>
</dbReference>
<dbReference type="Gene3D" id="3.40.50.1000">
    <property type="entry name" value="HAD superfamily/HAD-like"/>
    <property type="match status" value="3"/>
</dbReference>
<keyword evidence="2" id="KW-1185">Reference proteome</keyword>
<sequence>MSVIKGVLIDLSGTIHIDKKVIPGAIEAIQRLKASKIPFRFATNTTKVSSKQLVDKLNALGFDVEEKEVFTSLSACRDMIKAKQLRPYLIMEDEAMEEFEGIETTNPNAVVVGLAPSKFNYEKLNEAFRLLSSNPETHLIAVHKARYFADKDEKLSMGPGGFVQGILAPSDLPDKCIELTFFKLVALEFAAGVTASTVGKPTTNFFRLALEQIDMKNTPQQVAIIGDDVSNDLGGGAEELGLHRYLVQTGKYRPEDSCKSQDLKVFKSVVEAIDHIIAQYSAADRFCQF</sequence>
<protein>
    <recommendedName>
        <fullName evidence="3">STAS domain-containing protein</fullName>
    </recommendedName>
</protein>
<evidence type="ECO:0000313" key="1">
    <source>
        <dbReference type="EMBL" id="CEP09591.1"/>
    </source>
</evidence>
<dbReference type="Pfam" id="PF13242">
    <property type="entry name" value="Hydrolase_like"/>
    <property type="match status" value="1"/>
</dbReference>
<dbReference type="PANTHER" id="PTHR19288">
    <property type="entry name" value="4-NITROPHENYLPHOSPHATASE-RELATED"/>
    <property type="match status" value="1"/>
</dbReference>
<dbReference type="GO" id="GO:0016791">
    <property type="term" value="F:phosphatase activity"/>
    <property type="evidence" value="ECO:0007669"/>
    <property type="project" value="TreeGrafter"/>
</dbReference>
<organism evidence="1 2">
    <name type="scientific">Parasitella parasitica</name>
    <dbReference type="NCBI Taxonomy" id="35722"/>
    <lineage>
        <taxon>Eukaryota</taxon>
        <taxon>Fungi</taxon>
        <taxon>Fungi incertae sedis</taxon>
        <taxon>Mucoromycota</taxon>
        <taxon>Mucoromycotina</taxon>
        <taxon>Mucoromycetes</taxon>
        <taxon>Mucorales</taxon>
        <taxon>Mucorineae</taxon>
        <taxon>Mucoraceae</taxon>
        <taxon>Parasitella</taxon>
    </lineage>
</organism>
<dbReference type="EMBL" id="LN721931">
    <property type="protein sequence ID" value="CEP09591.1"/>
    <property type="molecule type" value="Genomic_DNA"/>
</dbReference>
<name>A0A0B7MU72_9FUNG</name>
<dbReference type="InterPro" id="IPR023214">
    <property type="entry name" value="HAD_sf"/>
</dbReference>
<dbReference type="GO" id="GO:0005737">
    <property type="term" value="C:cytoplasm"/>
    <property type="evidence" value="ECO:0007669"/>
    <property type="project" value="TreeGrafter"/>
</dbReference>
<dbReference type="InterPro" id="IPR036412">
    <property type="entry name" value="HAD-like_sf"/>
</dbReference>
<dbReference type="AlphaFoldDB" id="A0A0B7MU72"/>
<reference evidence="1 2" key="1">
    <citation type="submission" date="2014-09" db="EMBL/GenBank/DDBJ databases">
        <authorList>
            <person name="Ellenberger Sabrina"/>
        </authorList>
    </citation>
    <scope>NUCLEOTIDE SEQUENCE [LARGE SCALE GENOMIC DNA]</scope>
    <source>
        <strain evidence="1 2">CBS 412.66</strain>
    </source>
</reference>
<evidence type="ECO:0000313" key="2">
    <source>
        <dbReference type="Proteomes" id="UP000054107"/>
    </source>
</evidence>
<dbReference type="PANTHER" id="PTHR19288:SF46">
    <property type="entry name" value="HALOACID DEHALOGENASE-LIKE HYDROLASE DOMAIN-CONTAINING PROTEIN 2"/>
    <property type="match status" value="1"/>
</dbReference>
<evidence type="ECO:0008006" key="3">
    <source>
        <dbReference type="Google" id="ProtNLM"/>
    </source>
</evidence>
<accession>A0A0B7MU72</accession>
<gene>
    <name evidence="1" type="primary">PARPA_03120.1 scaffold 6726</name>
</gene>
<dbReference type="NCBIfam" id="TIGR01460">
    <property type="entry name" value="HAD-SF-IIA"/>
    <property type="match status" value="1"/>
</dbReference>
<dbReference type="OrthoDB" id="426235at2759"/>
<dbReference type="Pfam" id="PF13344">
    <property type="entry name" value="Hydrolase_6"/>
    <property type="match status" value="1"/>
</dbReference>
<dbReference type="SUPFAM" id="SSF56784">
    <property type="entry name" value="HAD-like"/>
    <property type="match status" value="1"/>
</dbReference>